<feature type="transmembrane region" description="Helical" evidence="6">
    <location>
        <begin position="772"/>
        <end position="792"/>
    </location>
</feature>
<evidence type="ECO:0000256" key="3">
    <source>
        <dbReference type="ARBA" id="ARBA00022692"/>
    </source>
</evidence>
<keyword evidence="2" id="KW-1003">Cell membrane</keyword>
<evidence type="ECO:0000256" key="1">
    <source>
        <dbReference type="ARBA" id="ARBA00004651"/>
    </source>
</evidence>
<organism evidence="9 10">
    <name type="scientific">Salegentibacter salegens</name>
    <dbReference type="NCBI Taxonomy" id="143223"/>
    <lineage>
        <taxon>Bacteria</taxon>
        <taxon>Pseudomonadati</taxon>
        <taxon>Bacteroidota</taxon>
        <taxon>Flavobacteriia</taxon>
        <taxon>Flavobacteriales</taxon>
        <taxon>Flavobacteriaceae</taxon>
        <taxon>Salegentibacter</taxon>
    </lineage>
</organism>
<dbReference type="Pfam" id="PF02687">
    <property type="entry name" value="FtsX"/>
    <property type="match status" value="2"/>
</dbReference>
<feature type="domain" description="ABC3 transporter permease C-terminal" evidence="7">
    <location>
        <begin position="286"/>
        <end position="399"/>
    </location>
</feature>
<evidence type="ECO:0000256" key="4">
    <source>
        <dbReference type="ARBA" id="ARBA00022989"/>
    </source>
</evidence>
<name>A0A1M7LMT5_9FLAO</name>
<dbReference type="OrthoDB" id="8740261at2"/>
<evidence type="ECO:0000313" key="10">
    <source>
        <dbReference type="Proteomes" id="UP000190235"/>
    </source>
</evidence>
<keyword evidence="10" id="KW-1185">Reference proteome</keyword>
<dbReference type="EMBL" id="LT670848">
    <property type="protein sequence ID" value="SHM78931.1"/>
    <property type="molecule type" value="Genomic_DNA"/>
</dbReference>
<evidence type="ECO:0000256" key="5">
    <source>
        <dbReference type="ARBA" id="ARBA00023136"/>
    </source>
</evidence>
<dbReference type="STRING" id="143223.SAMN05878281_1966"/>
<feature type="domain" description="MacB-like periplasmic core" evidence="8">
    <location>
        <begin position="20"/>
        <end position="241"/>
    </location>
</feature>
<dbReference type="GO" id="GO:0005886">
    <property type="term" value="C:plasma membrane"/>
    <property type="evidence" value="ECO:0007669"/>
    <property type="project" value="UniProtKB-SubCell"/>
</dbReference>
<feature type="transmembrane region" description="Helical" evidence="6">
    <location>
        <begin position="283"/>
        <end position="302"/>
    </location>
</feature>
<evidence type="ECO:0000256" key="2">
    <source>
        <dbReference type="ARBA" id="ARBA00022475"/>
    </source>
</evidence>
<feature type="transmembrane region" description="Helical" evidence="6">
    <location>
        <begin position="689"/>
        <end position="711"/>
    </location>
</feature>
<feature type="domain" description="ABC3 transporter permease C-terminal" evidence="7">
    <location>
        <begin position="689"/>
        <end position="801"/>
    </location>
</feature>
<dbReference type="InterPro" id="IPR050250">
    <property type="entry name" value="Macrolide_Exporter_MacB"/>
</dbReference>
<evidence type="ECO:0000256" key="6">
    <source>
        <dbReference type="SAM" id="Phobius"/>
    </source>
</evidence>
<feature type="transmembrane region" description="Helical" evidence="6">
    <location>
        <begin position="21"/>
        <end position="43"/>
    </location>
</feature>
<keyword evidence="4 6" id="KW-1133">Transmembrane helix</keyword>
<dbReference type="RefSeq" id="WP_079735063.1">
    <property type="nucleotide sequence ID" value="NZ_LT670848.1"/>
</dbReference>
<sequence length="809" mass="90518">MIRNHFKIAFRYLFKNKLYSILNIVGLALGIAAFVIITLYVGYERSYDKFEGSDEVFRIYMDYAEGENFVPGDAQTYNLSGPTLKKEFPEIIEQVRLYRLEKITFVNGDKVIQQPNGSLADESYFRIFDNPLISGTLSDFKKPNTIILTKTLAEKLFGEDQAVGKSLSVFDGSSTTMEVVGVIKDIPKNTHYKTNFLISYSTITTWDRMGNNAKPNWNGNNFFTYIKVAPKTNTDALRKKIMASDFEKDPNERHNIEAVSDIHLHSDKPYEAEANGSSSRVRFLSAIAFIILILSWLNYVNLATAKSLERCKEVGIRKVAGAPRSQLIIQSLGESFLLNLFALLLGVGLVYLMLPLFNRFVGKELVLGLSNLSIIVPYLGFIFLGTLLSSLYPAMVISGFSPIRALKGKVIASRDGINIRKGLIGLQFCATVVLIVGTLVVSKQIQFLREQPLGVDLGQIVALNGEILETQSDSLMGQKASVLESELLKLPFVDTVSQSKTYPGDGYDNLSSTVGITFPDGIERERQLFYLYGAKSTYFDVMNFKFIAGKGYEPVLEGTKNFDIVLNETFARKMGFTNASEIVGKTVKFWGENFKVTGVIADYHHFGLKNKIEPLIIGNLYWAYGGSMDNVLVKMNTGLSLASMDENLDQIQQKWKDVFPQSTLNYTFLDKKFEAQYLEDTKFGTAFQIFTGLAIFIAGLGLFGLTSYTILQRKKEIGIRKVSGASVLQILTLLNKDFLKLVGISFILAVPIAWYFMDKWLQEFAYQTKLSWWIFIIAGTAAFTVALLSVSFQATKAAIANPVKSLRTE</sequence>
<dbReference type="Proteomes" id="UP000190235">
    <property type="component" value="Chromosome I"/>
</dbReference>
<dbReference type="AlphaFoldDB" id="A0A1M7LMT5"/>
<keyword evidence="3 6" id="KW-0812">Transmembrane</keyword>
<accession>A0A1M7LMT5</accession>
<feature type="transmembrane region" description="Helical" evidence="6">
    <location>
        <begin position="336"/>
        <end position="354"/>
    </location>
</feature>
<evidence type="ECO:0000259" key="8">
    <source>
        <dbReference type="Pfam" id="PF12704"/>
    </source>
</evidence>
<feature type="transmembrane region" description="Helical" evidence="6">
    <location>
        <begin position="374"/>
        <end position="401"/>
    </location>
</feature>
<dbReference type="GO" id="GO:0022857">
    <property type="term" value="F:transmembrane transporter activity"/>
    <property type="evidence" value="ECO:0007669"/>
    <property type="project" value="TreeGrafter"/>
</dbReference>
<comment type="subcellular location">
    <subcellularLocation>
        <location evidence="1">Cell membrane</location>
        <topology evidence="1">Multi-pass membrane protein</topology>
    </subcellularLocation>
</comment>
<evidence type="ECO:0000313" key="9">
    <source>
        <dbReference type="EMBL" id="SHM78931.1"/>
    </source>
</evidence>
<dbReference type="InterPro" id="IPR025857">
    <property type="entry name" value="MacB_PCD"/>
</dbReference>
<protein>
    <submittedName>
        <fullName evidence="9">Putative ABC transport system permease protein</fullName>
    </submittedName>
</protein>
<dbReference type="Pfam" id="PF12704">
    <property type="entry name" value="MacB_PCD"/>
    <property type="match status" value="2"/>
</dbReference>
<feature type="transmembrane region" description="Helical" evidence="6">
    <location>
        <begin position="422"/>
        <end position="441"/>
    </location>
</feature>
<proteinExistence type="predicted"/>
<dbReference type="PANTHER" id="PTHR30572">
    <property type="entry name" value="MEMBRANE COMPONENT OF TRANSPORTER-RELATED"/>
    <property type="match status" value="1"/>
</dbReference>
<feature type="transmembrane region" description="Helical" evidence="6">
    <location>
        <begin position="738"/>
        <end position="757"/>
    </location>
</feature>
<gene>
    <name evidence="9" type="ORF">SAMN05878281_1966</name>
</gene>
<evidence type="ECO:0000259" key="7">
    <source>
        <dbReference type="Pfam" id="PF02687"/>
    </source>
</evidence>
<reference evidence="10" key="1">
    <citation type="submission" date="2016-11" db="EMBL/GenBank/DDBJ databases">
        <authorList>
            <person name="Varghese N."/>
            <person name="Submissions S."/>
        </authorList>
    </citation>
    <scope>NUCLEOTIDE SEQUENCE [LARGE SCALE GENOMIC DNA]</scope>
    <source>
        <strain evidence="10">ACAM 48</strain>
    </source>
</reference>
<feature type="domain" description="MacB-like periplasmic core" evidence="8">
    <location>
        <begin position="489"/>
        <end position="650"/>
    </location>
</feature>
<dbReference type="PANTHER" id="PTHR30572:SF18">
    <property type="entry name" value="ABC-TYPE MACROLIDE FAMILY EXPORT SYSTEM PERMEASE COMPONENT 2"/>
    <property type="match status" value="1"/>
</dbReference>
<dbReference type="InterPro" id="IPR003838">
    <property type="entry name" value="ABC3_permease_C"/>
</dbReference>
<keyword evidence="5 6" id="KW-0472">Membrane</keyword>